<gene>
    <name evidence="2" type="ORF">Cgig2_005126</name>
</gene>
<sequence>MSTVANAITWQVSEQVKRAMEAAGSAKPPPPLEYPLAHEGEPSHRPEGIPSLRLRERGRETSRSDRRGRVPTRRQGGRAAMAPIGRSAQWTTTRSATASTPYATHSRRTKALHKLADRGQIDRFLKRGPRFLRQEQEPASPPPRDEECSMKIVATIAGLIVEGMNRSAWKAQLRSAQQVLTVEQGSYLTAPTIVFRGKDAP</sequence>
<reference evidence="2" key="1">
    <citation type="submission" date="2022-04" db="EMBL/GenBank/DDBJ databases">
        <title>Carnegiea gigantea Genome sequencing and assembly v2.</title>
        <authorList>
            <person name="Copetti D."/>
            <person name="Sanderson M.J."/>
            <person name="Burquez A."/>
            <person name="Wojciechowski M.F."/>
        </authorList>
    </citation>
    <scope>NUCLEOTIDE SEQUENCE</scope>
    <source>
        <strain evidence="2">SGP5-SGP5p</strain>
        <tissue evidence="2">Aerial part</tissue>
    </source>
</reference>
<evidence type="ECO:0000313" key="3">
    <source>
        <dbReference type="Proteomes" id="UP001153076"/>
    </source>
</evidence>
<keyword evidence="3" id="KW-1185">Reference proteome</keyword>
<dbReference type="Proteomes" id="UP001153076">
    <property type="component" value="Unassembled WGS sequence"/>
</dbReference>
<dbReference type="EMBL" id="JAKOGI010000144">
    <property type="protein sequence ID" value="KAJ8442186.1"/>
    <property type="molecule type" value="Genomic_DNA"/>
</dbReference>
<protein>
    <submittedName>
        <fullName evidence="2">Uncharacterized protein</fullName>
    </submittedName>
</protein>
<evidence type="ECO:0000256" key="1">
    <source>
        <dbReference type="SAM" id="MobiDB-lite"/>
    </source>
</evidence>
<dbReference type="AlphaFoldDB" id="A0A9Q1QHZ8"/>
<evidence type="ECO:0000313" key="2">
    <source>
        <dbReference type="EMBL" id="KAJ8442186.1"/>
    </source>
</evidence>
<organism evidence="2 3">
    <name type="scientific">Carnegiea gigantea</name>
    <dbReference type="NCBI Taxonomy" id="171969"/>
    <lineage>
        <taxon>Eukaryota</taxon>
        <taxon>Viridiplantae</taxon>
        <taxon>Streptophyta</taxon>
        <taxon>Embryophyta</taxon>
        <taxon>Tracheophyta</taxon>
        <taxon>Spermatophyta</taxon>
        <taxon>Magnoliopsida</taxon>
        <taxon>eudicotyledons</taxon>
        <taxon>Gunneridae</taxon>
        <taxon>Pentapetalae</taxon>
        <taxon>Caryophyllales</taxon>
        <taxon>Cactineae</taxon>
        <taxon>Cactaceae</taxon>
        <taxon>Cactoideae</taxon>
        <taxon>Echinocereeae</taxon>
        <taxon>Carnegiea</taxon>
    </lineage>
</organism>
<feature type="compositionally biased region" description="Polar residues" evidence="1">
    <location>
        <begin position="88"/>
        <end position="103"/>
    </location>
</feature>
<proteinExistence type="predicted"/>
<feature type="region of interest" description="Disordered" evidence="1">
    <location>
        <begin position="17"/>
        <end position="109"/>
    </location>
</feature>
<feature type="compositionally biased region" description="Basic and acidic residues" evidence="1">
    <location>
        <begin position="36"/>
        <end position="68"/>
    </location>
</feature>
<comment type="caution">
    <text evidence="2">The sequence shown here is derived from an EMBL/GenBank/DDBJ whole genome shotgun (WGS) entry which is preliminary data.</text>
</comment>
<name>A0A9Q1QHZ8_9CARY</name>
<dbReference type="OrthoDB" id="1752268at2759"/>
<accession>A0A9Q1QHZ8</accession>